<reference evidence="6" key="1">
    <citation type="journal article" date="2020" name="J. Eukaryot. Microbiol.">
        <title>De novo Sequencing, Assembly and Annotation of the Transcriptome for the Free-Living Testate Amoeba Arcella intermedia.</title>
        <authorList>
            <person name="Ribeiro G.M."/>
            <person name="Porfirio-Sousa A.L."/>
            <person name="Maurer-Alcala X.X."/>
            <person name="Katz L.A."/>
            <person name="Lahr D.J.G."/>
        </authorList>
    </citation>
    <scope>NUCLEOTIDE SEQUENCE</scope>
</reference>
<evidence type="ECO:0000256" key="5">
    <source>
        <dbReference type="RuleBase" id="RU365059"/>
    </source>
</evidence>
<keyword evidence="4 5" id="KW-0342">GTP-binding</keyword>
<dbReference type="Gene3D" id="3.40.50.300">
    <property type="entry name" value="P-loop containing nucleotide triphosphate hydrolases"/>
    <property type="match status" value="1"/>
</dbReference>
<evidence type="ECO:0000256" key="3">
    <source>
        <dbReference type="ARBA" id="ARBA00022801"/>
    </source>
</evidence>
<comment type="function">
    <text evidence="5">Small GTPase required for proper localization of RNA polymerase II and III (RNAPII and RNAPIII). May act at an RNAP assembly step prior to nuclear import.</text>
</comment>
<sequence>MQQFLEALGRKTTVVNLDPANDGLPYQCGVDINQLITLTQVMNQFELGPNGGLMYCMEYLEKNFDWLLQKLEAYKGYYFLFDCPGQVELYTHHHSARAILKLLEKHGYKVTCVHLVDSYYCSTAANYIAATLLSLSTMLHLELPHVNVLSKIDLVHKFGKLEFGLEFYTDVTDLSFLQKCLDNDKVTSKYKKLNATLSELIEDFGLVSFSTLNIEDKESVLKLLKIIDKANGYIYSGLPTSTLKIPKLDVPDIDFEYYRVANIQEKYMEDQDEDSLAQQIAQWVKDEEEQNKQ</sequence>
<dbReference type="FunFam" id="3.40.50.300:FF:000338">
    <property type="entry name" value="GPN-loop GTPase 2"/>
    <property type="match status" value="1"/>
</dbReference>
<keyword evidence="3 5" id="KW-0378">Hydrolase</keyword>
<dbReference type="GO" id="GO:0005737">
    <property type="term" value="C:cytoplasm"/>
    <property type="evidence" value="ECO:0007669"/>
    <property type="project" value="TreeGrafter"/>
</dbReference>
<keyword evidence="2 5" id="KW-0547">Nucleotide-binding</keyword>
<organism evidence="6">
    <name type="scientific">Arcella intermedia</name>
    <dbReference type="NCBI Taxonomy" id="1963864"/>
    <lineage>
        <taxon>Eukaryota</taxon>
        <taxon>Amoebozoa</taxon>
        <taxon>Tubulinea</taxon>
        <taxon>Elardia</taxon>
        <taxon>Arcellinida</taxon>
        <taxon>Sphaerothecina</taxon>
        <taxon>Arcellidae</taxon>
        <taxon>Arcella</taxon>
    </lineage>
</organism>
<dbReference type="InterPro" id="IPR027417">
    <property type="entry name" value="P-loop_NTPase"/>
</dbReference>
<comment type="similarity">
    <text evidence="1 5">Belongs to the GPN-loop GTPase family.</text>
</comment>
<dbReference type="CDD" id="cd17871">
    <property type="entry name" value="GPN2"/>
    <property type="match status" value="1"/>
</dbReference>
<dbReference type="InterPro" id="IPR004130">
    <property type="entry name" value="Gpn"/>
</dbReference>
<evidence type="ECO:0000256" key="1">
    <source>
        <dbReference type="ARBA" id="ARBA00005290"/>
    </source>
</evidence>
<dbReference type="GO" id="GO:0005525">
    <property type="term" value="F:GTP binding"/>
    <property type="evidence" value="ECO:0007669"/>
    <property type="project" value="UniProtKB-KW"/>
</dbReference>
<protein>
    <recommendedName>
        <fullName evidence="5">GPN-loop GTPase 2</fullName>
    </recommendedName>
</protein>
<dbReference type="InterPro" id="IPR030231">
    <property type="entry name" value="Gpn2"/>
</dbReference>
<dbReference type="GO" id="GO:0003924">
    <property type="term" value="F:GTPase activity"/>
    <property type="evidence" value="ECO:0007669"/>
    <property type="project" value="TreeGrafter"/>
</dbReference>
<dbReference type="PANTHER" id="PTHR21231:SF3">
    <property type="entry name" value="GPN-LOOP GTPASE 2"/>
    <property type="match status" value="1"/>
</dbReference>
<dbReference type="AlphaFoldDB" id="A0A6B2LAK2"/>
<name>A0A6B2LAK2_9EUKA</name>
<dbReference type="PANTHER" id="PTHR21231">
    <property type="entry name" value="XPA-BINDING PROTEIN 1-RELATED"/>
    <property type="match status" value="1"/>
</dbReference>
<dbReference type="Pfam" id="PF03029">
    <property type="entry name" value="ATP_bind_1"/>
    <property type="match status" value="1"/>
</dbReference>
<accession>A0A6B2LAK2</accession>
<comment type="subunit">
    <text evidence="5">Binds to RNA polymerase II (RNAPII).</text>
</comment>
<evidence type="ECO:0000256" key="4">
    <source>
        <dbReference type="ARBA" id="ARBA00023134"/>
    </source>
</evidence>
<evidence type="ECO:0000256" key="2">
    <source>
        <dbReference type="ARBA" id="ARBA00022741"/>
    </source>
</evidence>
<dbReference type="SUPFAM" id="SSF52540">
    <property type="entry name" value="P-loop containing nucleoside triphosphate hydrolases"/>
    <property type="match status" value="1"/>
</dbReference>
<proteinExistence type="inferred from homology"/>
<dbReference type="EMBL" id="GIBP01005114">
    <property type="protein sequence ID" value="NDV34083.1"/>
    <property type="molecule type" value="Transcribed_RNA"/>
</dbReference>
<evidence type="ECO:0000313" key="6">
    <source>
        <dbReference type="EMBL" id="NDV34083.1"/>
    </source>
</evidence>